<evidence type="ECO:0000313" key="2">
    <source>
        <dbReference type="EMBL" id="GBP58390.1"/>
    </source>
</evidence>
<proteinExistence type="predicted"/>
<comment type="caution">
    <text evidence="2">The sequence shown here is derived from an EMBL/GenBank/DDBJ whole genome shotgun (WGS) entry which is preliminary data.</text>
</comment>
<accession>A0A4C1X5G3</accession>
<dbReference type="AlphaFoldDB" id="A0A4C1X5G3"/>
<name>A0A4C1X5G3_EUMVA</name>
<feature type="region of interest" description="Disordered" evidence="1">
    <location>
        <begin position="1"/>
        <end position="56"/>
    </location>
</feature>
<evidence type="ECO:0000313" key="3">
    <source>
        <dbReference type="Proteomes" id="UP000299102"/>
    </source>
</evidence>
<gene>
    <name evidence="2" type="ORF">EVAR_40960_1</name>
</gene>
<feature type="compositionally biased region" description="Basic and acidic residues" evidence="1">
    <location>
        <begin position="30"/>
        <end position="42"/>
    </location>
</feature>
<reference evidence="2 3" key="1">
    <citation type="journal article" date="2019" name="Commun. Biol.">
        <title>The bagworm genome reveals a unique fibroin gene that provides high tensile strength.</title>
        <authorList>
            <person name="Kono N."/>
            <person name="Nakamura H."/>
            <person name="Ohtoshi R."/>
            <person name="Tomita M."/>
            <person name="Numata K."/>
            <person name="Arakawa K."/>
        </authorList>
    </citation>
    <scope>NUCLEOTIDE SEQUENCE [LARGE SCALE GENOMIC DNA]</scope>
</reference>
<evidence type="ECO:0000256" key="1">
    <source>
        <dbReference type="SAM" id="MobiDB-lite"/>
    </source>
</evidence>
<dbReference type="EMBL" id="BGZK01000733">
    <property type="protein sequence ID" value="GBP58390.1"/>
    <property type="molecule type" value="Genomic_DNA"/>
</dbReference>
<protein>
    <submittedName>
        <fullName evidence="2">Uncharacterized protein</fullName>
    </submittedName>
</protein>
<feature type="compositionally biased region" description="Pro residues" evidence="1">
    <location>
        <begin position="72"/>
        <end position="82"/>
    </location>
</feature>
<feature type="region of interest" description="Disordered" evidence="1">
    <location>
        <begin position="71"/>
        <end position="93"/>
    </location>
</feature>
<organism evidence="2 3">
    <name type="scientific">Eumeta variegata</name>
    <name type="common">Bagworm moth</name>
    <name type="synonym">Eumeta japonica</name>
    <dbReference type="NCBI Taxonomy" id="151549"/>
    <lineage>
        <taxon>Eukaryota</taxon>
        <taxon>Metazoa</taxon>
        <taxon>Ecdysozoa</taxon>
        <taxon>Arthropoda</taxon>
        <taxon>Hexapoda</taxon>
        <taxon>Insecta</taxon>
        <taxon>Pterygota</taxon>
        <taxon>Neoptera</taxon>
        <taxon>Endopterygota</taxon>
        <taxon>Lepidoptera</taxon>
        <taxon>Glossata</taxon>
        <taxon>Ditrysia</taxon>
        <taxon>Tineoidea</taxon>
        <taxon>Psychidae</taxon>
        <taxon>Oiketicinae</taxon>
        <taxon>Eumeta</taxon>
    </lineage>
</organism>
<sequence>MSALSSPQGSVRRMTFFNLAKRPPLTTTARGDESSRRERTARNEPFSGETRAENCGKNVYNPVCMRRCRIYEPPPPPQPPPARGGGSTDPDVTRDQIHYATPALSFARSYDEDTNTSQQRTHLMLSSISTAFLEHGHTGRYTTEVRTFPPNARETKQPTLDASCGPRLRARSLRARSSRPPPPIHETLNELRPRSRSLRPYLLSPRRAFKDDRDAAAPSVRAAAPTRGRLLVALRLLNTQYALILMHVTGTRHKSATAHPLPPPQALCRDFGKFRKILMGLSWPAGGGVRGPNVAQREQIAQTEAHTRGPIAHPRARYLL</sequence>
<keyword evidence="3" id="KW-1185">Reference proteome</keyword>
<dbReference type="Proteomes" id="UP000299102">
    <property type="component" value="Unassembled WGS sequence"/>
</dbReference>